<feature type="transmembrane region" description="Helical" evidence="1">
    <location>
        <begin position="61"/>
        <end position="87"/>
    </location>
</feature>
<gene>
    <name evidence="2" type="ORF">HOLleu_30743</name>
</gene>
<evidence type="ECO:0000313" key="2">
    <source>
        <dbReference type="EMBL" id="KAJ8028492.1"/>
    </source>
</evidence>
<dbReference type="EMBL" id="JAIZAY010000015">
    <property type="protein sequence ID" value="KAJ8028492.1"/>
    <property type="molecule type" value="Genomic_DNA"/>
</dbReference>
<reference evidence="2" key="1">
    <citation type="submission" date="2021-10" db="EMBL/GenBank/DDBJ databases">
        <title>Tropical sea cucumber genome reveals ecological adaptation and Cuvierian tubules defense mechanism.</title>
        <authorList>
            <person name="Chen T."/>
        </authorList>
    </citation>
    <scope>NUCLEOTIDE SEQUENCE</scope>
    <source>
        <strain evidence="2">Nanhai2018</strain>
        <tissue evidence="2">Muscle</tissue>
    </source>
</reference>
<name>A0A9Q1BKT7_HOLLE</name>
<comment type="caution">
    <text evidence="2">The sequence shown here is derived from an EMBL/GenBank/DDBJ whole genome shotgun (WGS) entry which is preliminary data.</text>
</comment>
<proteinExistence type="predicted"/>
<keyword evidence="1" id="KW-1133">Transmembrane helix</keyword>
<keyword evidence="1" id="KW-0812">Transmembrane</keyword>
<keyword evidence="3" id="KW-1185">Reference proteome</keyword>
<keyword evidence="1" id="KW-0472">Membrane</keyword>
<protein>
    <recommendedName>
        <fullName evidence="4">DUF4190 domain-containing protein</fullName>
    </recommendedName>
</protein>
<accession>A0A9Q1BKT7</accession>
<organism evidence="2 3">
    <name type="scientific">Holothuria leucospilota</name>
    <name type="common">Black long sea cucumber</name>
    <name type="synonym">Mertensiothuria leucospilota</name>
    <dbReference type="NCBI Taxonomy" id="206669"/>
    <lineage>
        <taxon>Eukaryota</taxon>
        <taxon>Metazoa</taxon>
        <taxon>Echinodermata</taxon>
        <taxon>Eleutherozoa</taxon>
        <taxon>Echinozoa</taxon>
        <taxon>Holothuroidea</taxon>
        <taxon>Aspidochirotacea</taxon>
        <taxon>Aspidochirotida</taxon>
        <taxon>Holothuriidae</taxon>
        <taxon>Holothuria</taxon>
    </lineage>
</organism>
<dbReference type="AlphaFoldDB" id="A0A9Q1BKT7"/>
<sequence length="91" mass="9843">MKVPWDDDSEIKTIRNKAITSVALSTALSVCLYPLFCSLPAFILGILALCTLRKDTSSAKVYANVSLGLMIAAAIFITVLFLAYVIIGLIF</sequence>
<evidence type="ECO:0008006" key="4">
    <source>
        <dbReference type="Google" id="ProtNLM"/>
    </source>
</evidence>
<evidence type="ECO:0000256" key="1">
    <source>
        <dbReference type="SAM" id="Phobius"/>
    </source>
</evidence>
<dbReference type="Proteomes" id="UP001152320">
    <property type="component" value="Chromosome 15"/>
</dbReference>
<feature type="transmembrane region" description="Helical" evidence="1">
    <location>
        <begin position="27"/>
        <end position="49"/>
    </location>
</feature>
<evidence type="ECO:0000313" key="3">
    <source>
        <dbReference type="Proteomes" id="UP001152320"/>
    </source>
</evidence>